<evidence type="ECO:0000313" key="2">
    <source>
        <dbReference type="Proteomes" id="UP000298513"/>
    </source>
</evidence>
<protein>
    <submittedName>
        <fullName evidence="1">DUF3293 domain-containing protein</fullName>
    </submittedName>
</protein>
<gene>
    <name evidence="1" type="ORF">E5082_30400</name>
</gene>
<dbReference type="AlphaFoldDB" id="A0A4Z1CYJ3"/>
<keyword evidence="2" id="KW-1185">Reference proteome</keyword>
<name>A0A4Z1CYJ3_STRGP</name>
<accession>A0A4Z1CYJ3</accession>
<dbReference type="EMBL" id="SRRU01000015">
    <property type="protein sequence ID" value="TGN74402.1"/>
    <property type="molecule type" value="Genomic_DNA"/>
</dbReference>
<evidence type="ECO:0000313" key="1">
    <source>
        <dbReference type="EMBL" id="TGN74402.1"/>
    </source>
</evidence>
<dbReference type="Proteomes" id="UP000298513">
    <property type="component" value="Unassembled WGS sequence"/>
</dbReference>
<sequence length="170" mass="18222">MQVTDAATTPPNWDLYRRTVVDIRFPDRTVRVAPRPRGTADGLFPHLPGPAGTAALHVVTACDPHGRPALAADNARAQALLLDELDRRGLAWWPAAGGDAHGTHMEQSVAIVGLSDSAARELGRCLRQDAVFAWTPGAWQLLSCDSGVTDVQGWTAFTNRGQSFVTCPTV</sequence>
<proteinExistence type="predicted"/>
<organism evidence="1 2">
    <name type="scientific">Streptomyces griseoluteus</name>
    <dbReference type="NCBI Taxonomy" id="29306"/>
    <lineage>
        <taxon>Bacteria</taxon>
        <taxon>Bacillati</taxon>
        <taxon>Actinomycetota</taxon>
        <taxon>Actinomycetes</taxon>
        <taxon>Kitasatosporales</taxon>
        <taxon>Streptomycetaceae</taxon>
        <taxon>Streptomyces</taxon>
    </lineage>
</organism>
<dbReference type="Pfam" id="PF11697">
    <property type="entry name" value="DUF3293"/>
    <property type="match status" value="1"/>
</dbReference>
<reference evidence="1 2" key="1">
    <citation type="submission" date="2019-04" db="EMBL/GenBank/DDBJ databases">
        <title>Streptomyces sp. nov. Bv016 isolated from bark of Buahinia variegata.</title>
        <authorList>
            <person name="Kanchanasin P."/>
            <person name="Tanasupawat S."/>
            <person name="Yuki M."/>
            <person name="Kudo T."/>
        </authorList>
    </citation>
    <scope>NUCLEOTIDE SEQUENCE [LARGE SCALE GENOMIC DNA]</scope>
    <source>
        <strain evidence="1 2">JCM 4765</strain>
    </source>
</reference>
<comment type="caution">
    <text evidence="1">The sequence shown here is derived from an EMBL/GenBank/DDBJ whole genome shotgun (WGS) entry which is preliminary data.</text>
</comment>
<dbReference type="RefSeq" id="WP_135794454.1">
    <property type="nucleotide sequence ID" value="NZ_JBEPFF010000018.1"/>
</dbReference>
<dbReference type="InterPro" id="IPR021710">
    <property type="entry name" value="DUF3293"/>
</dbReference>